<evidence type="ECO:0000313" key="7">
    <source>
        <dbReference type="Proteomes" id="UP000256845"/>
    </source>
</evidence>
<comment type="caution">
    <text evidence="6">The sequence shown here is derived from an EMBL/GenBank/DDBJ whole genome shotgun (WGS) entry which is preliminary data.</text>
</comment>
<dbReference type="OrthoDB" id="9794694at2"/>
<accession>A0A3D9HMN4</accession>
<dbReference type="GO" id="GO:0043565">
    <property type="term" value="F:sequence-specific DNA binding"/>
    <property type="evidence" value="ECO:0007669"/>
    <property type="project" value="TreeGrafter"/>
</dbReference>
<evidence type="ECO:0000256" key="1">
    <source>
        <dbReference type="ARBA" id="ARBA00009437"/>
    </source>
</evidence>
<evidence type="ECO:0000256" key="2">
    <source>
        <dbReference type="ARBA" id="ARBA00023015"/>
    </source>
</evidence>
<proteinExistence type="inferred from homology"/>
<dbReference type="SUPFAM" id="SSF46785">
    <property type="entry name" value="Winged helix' DNA-binding domain"/>
    <property type="match status" value="1"/>
</dbReference>
<dbReference type="InterPro" id="IPR005119">
    <property type="entry name" value="LysR_subst-bd"/>
</dbReference>
<evidence type="ECO:0000256" key="3">
    <source>
        <dbReference type="ARBA" id="ARBA00023125"/>
    </source>
</evidence>
<protein>
    <submittedName>
        <fullName evidence="6">LysR family transcriptional regulator</fullName>
    </submittedName>
</protein>
<dbReference type="Gene3D" id="1.10.10.10">
    <property type="entry name" value="Winged helix-like DNA-binding domain superfamily/Winged helix DNA-binding domain"/>
    <property type="match status" value="1"/>
</dbReference>
<dbReference type="NCBIfam" id="NF008352">
    <property type="entry name" value="PRK11139.1"/>
    <property type="match status" value="1"/>
</dbReference>
<feature type="domain" description="HTH lysR-type" evidence="5">
    <location>
        <begin position="6"/>
        <end position="63"/>
    </location>
</feature>
<keyword evidence="2" id="KW-0805">Transcription regulation</keyword>
<keyword evidence="7" id="KW-1185">Reference proteome</keyword>
<sequence>MRRFLPSITALQFFESSARHLSFTKASEELNVTQSAVSRQVRNLEDFLGKPLFLRVKKRLVLTPSGAAYALKIKRLLDQAEEATIELMARKGGGGVLNVAVHPTFGSRWLVPRLSAFMKENSDIQVNLSTHLETIDLEQDNFDVAILYGNGDWPGTLTERLMGESIVPVCAPELLSDLPNPGAGDLMDMTLLQHTTRPSAWADWFKAAGIDQDGSLSGPRFEQIYMVIQAALAGLGVAILPSFLVQDEVASGKLVVPVDLAVPSEQAYYLIYPEQRAEEWSIQQFCNWVRQTAQT</sequence>
<dbReference type="InterPro" id="IPR036388">
    <property type="entry name" value="WH-like_DNA-bd_sf"/>
</dbReference>
<dbReference type="PANTHER" id="PTHR30537">
    <property type="entry name" value="HTH-TYPE TRANSCRIPTIONAL REGULATOR"/>
    <property type="match status" value="1"/>
</dbReference>
<gene>
    <name evidence="6" type="ORF">DFP90_10433</name>
</gene>
<dbReference type="PROSITE" id="PS50931">
    <property type="entry name" value="HTH_LYSR"/>
    <property type="match status" value="1"/>
</dbReference>
<dbReference type="EMBL" id="QRDW01000004">
    <property type="protein sequence ID" value="RED50762.1"/>
    <property type="molecule type" value="Genomic_DNA"/>
</dbReference>
<dbReference type="Pfam" id="PF03466">
    <property type="entry name" value="LysR_substrate"/>
    <property type="match status" value="1"/>
</dbReference>
<dbReference type="PRINTS" id="PR00039">
    <property type="entry name" value="HTHLYSR"/>
</dbReference>
<keyword evidence="4" id="KW-0804">Transcription</keyword>
<dbReference type="PANTHER" id="PTHR30537:SF26">
    <property type="entry name" value="GLYCINE CLEAVAGE SYSTEM TRANSCRIPTIONAL ACTIVATOR"/>
    <property type="match status" value="1"/>
</dbReference>
<comment type="similarity">
    <text evidence="1">Belongs to the LysR transcriptional regulatory family.</text>
</comment>
<reference evidence="6 7" key="1">
    <citation type="submission" date="2018-07" db="EMBL/GenBank/DDBJ databases">
        <title>Genomic Encyclopedia of Type Strains, Phase III (KMG-III): the genomes of soil and plant-associated and newly described type strains.</title>
        <authorList>
            <person name="Whitman W."/>
        </authorList>
    </citation>
    <scope>NUCLEOTIDE SEQUENCE [LARGE SCALE GENOMIC DNA]</scope>
    <source>
        <strain evidence="6 7">CECT 8488</strain>
    </source>
</reference>
<dbReference type="AlphaFoldDB" id="A0A3D9HMN4"/>
<evidence type="ECO:0000259" key="5">
    <source>
        <dbReference type="PROSITE" id="PS50931"/>
    </source>
</evidence>
<dbReference type="GO" id="GO:0003700">
    <property type="term" value="F:DNA-binding transcription factor activity"/>
    <property type="evidence" value="ECO:0007669"/>
    <property type="project" value="InterPro"/>
</dbReference>
<dbReference type="InterPro" id="IPR036390">
    <property type="entry name" value="WH_DNA-bd_sf"/>
</dbReference>
<name>A0A3D9HMN4_9PROT</name>
<dbReference type="GO" id="GO:0006351">
    <property type="term" value="P:DNA-templated transcription"/>
    <property type="evidence" value="ECO:0007669"/>
    <property type="project" value="TreeGrafter"/>
</dbReference>
<dbReference type="Proteomes" id="UP000256845">
    <property type="component" value="Unassembled WGS sequence"/>
</dbReference>
<evidence type="ECO:0000313" key="6">
    <source>
        <dbReference type="EMBL" id="RED50762.1"/>
    </source>
</evidence>
<organism evidence="6 7">
    <name type="scientific">Aestuariispira insulae</name>
    <dbReference type="NCBI Taxonomy" id="1461337"/>
    <lineage>
        <taxon>Bacteria</taxon>
        <taxon>Pseudomonadati</taxon>
        <taxon>Pseudomonadota</taxon>
        <taxon>Alphaproteobacteria</taxon>
        <taxon>Rhodospirillales</taxon>
        <taxon>Kiloniellaceae</taxon>
        <taxon>Aestuariispira</taxon>
    </lineage>
</organism>
<keyword evidence="3" id="KW-0238">DNA-binding</keyword>
<dbReference type="FunFam" id="1.10.10.10:FF:000001">
    <property type="entry name" value="LysR family transcriptional regulator"/>
    <property type="match status" value="1"/>
</dbReference>
<dbReference type="InterPro" id="IPR058163">
    <property type="entry name" value="LysR-type_TF_proteobact-type"/>
</dbReference>
<dbReference type="RefSeq" id="WP_115936565.1">
    <property type="nucleotide sequence ID" value="NZ_QRDW01000004.1"/>
</dbReference>
<dbReference type="SUPFAM" id="SSF53850">
    <property type="entry name" value="Periplasmic binding protein-like II"/>
    <property type="match status" value="1"/>
</dbReference>
<dbReference type="Gene3D" id="3.40.190.10">
    <property type="entry name" value="Periplasmic binding protein-like II"/>
    <property type="match status" value="2"/>
</dbReference>
<evidence type="ECO:0000256" key="4">
    <source>
        <dbReference type="ARBA" id="ARBA00023163"/>
    </source>
</evidence>
<dbReference type="InterPro" id="IPR000847">
    <property type="entry name" value="LysR_HTH_N"/>
</dbReference>
<dbReference type="FunFam" id="3.40.190.10:FF:000017">
    <property type="entry name" value="Glycine cleavage system transcriptional activator"/>
    <property type="match status" value="1"/>
</dbReference>
<dbReference type="Pfam" id="PF00126">
    <property type="entry name" value="HTH_1"/>
    <property type="match status" value="1"/>
</dbReference>